<dbReference type="InterPro" id="IPR002740">
    <property type="entry name" value="EVE_domain"/>
</dbReference>
<dbReference type="Pfam" id="PF01878">
    <property type="entry name" value="EVE"/>
    <property type="match status" value="1"/>
</dbReference>
<organism evidence="2 3">
    <name type="scientific">Acidithiobacillus caldus (strain ATCC 51756 / DSM 8584 / KU)</name>
    <dbReference type="NCBI Taxonomy" id="637389"/>
    <lineage>
        <taxon>Bacteria</taxon>
        <taxon>Pseudomonadati</taxon>
        <taxon>Pseudomonadota</taxon>
        <taxon>Acidithiobacillia</taxon>
        <taxon>Acidithiobacillales</taxon>
        <taxon>Acidithiobacillaceae</taxon>
        <taxon>Acidithiobacillus</taxon>
    </lineage>
</organism>
<dbReference type="AlphaFoldDB" id="A0A059ZNT4"/>
<dbReference type="Proteomes" id="UP000005522">
    <property type="component" value="Chromosome"/>
</dbReference>
<dbReference type="SUPFAM" id="SSF88697">
    <property type="entry name" value="PUA domain-like"/>
    <property type="match status" value="1"/>
</dbReference>
<dbReference type="CDD" id="cd21133">
    <property type="entry name" value="EVE"/>
    <property type="match status" value="1"/>
</dbReference>
<evidence type="ECO:0000313" key="3">
    <source>
        <dbReference type="Proteomes" id="UP000005522"/>
    </source>
</evidence>
<reference evidence="2 3" key="1">
    <citation type="journal article" date="2009" name="J. Bacteriol.">
        <title>Draft genome sequence of the extremely acidophilic bacterium Acidithiobacillus caldus ATCC 51756 reveals metabolic versatility in the genus Acidithiobacillus.</title>
        <authorList>
            <person name="Valdes J."/>
            <person name="Quatrini R."/>
            <person name="Hallberg K."/>
            <person name="Dopson M."/>
            <person name="Valenzuela P.D."/>
            <person name="Holmes D.S."/>
        </authorList>
    </citation>
    <scope>NUCLEOTIDE SEQUENCE [LARGE SCALE GENOMIC DNA]</scope>
    <source>
        <strain evidence="3">ATCC 51756 / DSM 8584 / KU</strain>
    </source>
</reference>
<dbReference type="InterPro" id="IPR052181">
    <property type="entry name" value="5hmC_binding"/>
</dbReference>
<dbReference type="InterPro" id="IPR015947">
    <property type="entry name" value="PUA-like_sf"/>
</dbReference>
<dbReference type="Gene3D" id="3.10.590.10">
    <property type="entry name" value="ph1033 like domains"/>
    <property type="match status" value="1"/>
</dbReference>
<proteinExistence type="predicted"/>
<protein>
    <submittedName>
        <fullName evidence="2">RNA-binding protein</fullName>
    </submittedName>
</protein>
<dbReference type="HOGENOM" id="CLU_041799_2_2_6"/>
<dbReference type="PANTHER" id="PTHR14087">
    <property type="entry name" value="THYMOCYTE NUCLEAR PROTEIN 1"/>
    <property type="match status" value="1"/>
</dbReference>
<dbReference type="eggNOG" id="COG2947">
    <property type="taxonomic scope" value="Bacteria"/>
</dbReference>
<dbReference type="PANTHER" id="PTHR14087:SF7">
    <property type="entry name" value="THYMOCYTE NUCLEAR PROTEIN 1"/>
    <property type="match status" value="1"/>
</dbReference>
<evidence type="ECO:0000313" key="2">
    <source>
        <dbReference type="EMBL" id="AIA54639.1"/>
    </source>
</evidence>
<gene>
    <name evidence="2" type="ORF">Acaty_c0761</name>
</gene>
<name>A0A059ZNT4_ACICK</name>
<dbReference type="EMBL" id="CP005986">
    <property type="protein sequence ID" value="AIA54639.1"/>
    <property type="molecule type" value="Genomic_DNA"/>
</dbReference>
<accession>A0A059ZNT4</accession>
<dbReference type="InterPro" id="IPR047197">
    <property type="entry name" value="THYN1-like_EVE"/>
</dbReference>
<dbReference type="KEGG" id="acz:Acaty_c0761"/>
<evidence type="ECO:0000259" key="1">
    <source>
        <dbReference type="Pfam" id="PF01878"/>
    </source>
</evidence>
<dbReference type="RefSeq" id="WP_004870991.1">
    <property type="nucleotide sequence ID" value="NZ_CP005986.1"/>
</dbReference>
<sequence>MAHWLLKTEPEAFSLDDLKARGQEPWDGIRNYQARNFLRQMRVGDEVFIYHSRVPVPGIVGIARIVTEAHPDPTQFDPQSPYYDAGSSPADPRWDLVDIAYLAHCVPAVSLESLREMPEFADNPLVRKGNRLSIVPISESQWQAVLARVTLV</sequence>
<feature type="domain" description="EVE" evidence="1">
    <location>
        <begin position="2"/>
        <end position="147"/>
    </location>
</feature>
<dbReference type="GeneID" id="92930757"/>